<dbReference type="EMBL" id="PPXD01000026">
    <property type="protein sequence ID" value="POH62763.1"/>
    <property type="molecule type" value="Genomic_DNA"/>
</dbReference>
<dbReference type="Pfam" id="PF08818">
    <property type="entry name" value="DUF1801"/>
    <property type="match status" value="1"/>
</dbReference>
<feature type="domain" description="YdhG-like" evidence="1">
    <location>
        <begin position="22"/>
        <end position="126"/>
    </location>
</feature>
<dbReference type="RefSeq" id="WP_103461867.1">
    <property type="nucleotide sequence ID" value="NZ_PPXD01000026.1"/>
</dbReference>
<evidence type="ECO:0000313" key="2">
    <source>
        <dbReference type="EMBL" id="POH62763.1"/>
    </source>
</evidence>
<name>A0A2S3ZB12_9MICO</name>
<organism evidence="2 3">
    <name type="scientific">Cryobacterium zongtaii</name>
    <dbReference type="NCBI Taxonomy" id="1259217"/>
    <lineage>
        <taxon>Bacteria</taxon>
        <taxon>Bacillati</taxon>
        <taxon>Actinomycetota</taxon>
        <taxon>Actinomycetes</taxon>
        <taxon>Micrococcales</taxon>
        <taxon>Microbacteriaceae</taxon>
        <taxon>Cryobacterium</taxon>
    </lineage>
</organism>
<reference evidence="2 3" key="1">
    <citation type="submission" date="2018-01" db="EMBL/GenBank/DDBJ databases">
        <title>Cryobacterium sp. nov., from glaciers in China.</title>
        <authorList>
            <person name="Liu Q."/>
            <person name="Xin Y.-H."/>
        </authorList>
    </citation>
    <scope>NUCLEOTIDE SEQUENCE [LARGE SCALE GENOMIC DNA]</scope>
    <source>
        <strain evidence="2 3">TMN-42</strain>
    </source>
</reference>
<dbReference type="Proteomes" id="UP000237340">
    <property type="component" value="Unassembled WGS sequence"/>
</dbReference>
<dbReference type="SUPFAM" id="SSF159888">
    <property type="entry name" value="YdhG-like"/>
    <property type="match status" value="1"/>
</dbReference>
<accession>A0A2S3ZB12</accession>
<comment type="caution">
    <text evidence="2">The sequence shown here is derived from an EMBL/GenBank/DDBJ whole genome shotgun (WGS) entry which is preliminary data.</text>
</comment>
<proteinExistence type="predicted"/>
<protein>
    <recommendedName>
        <fullName evidence="1">YdhG-like domain-containing protein</fullName>
    </recommendedName>
</protein>
<keyword evidence="3" id="KW-1185">Reference proteome</keyword>
<dbReference type="AlphaFoldDB" id="A0A2S3ZB12"/>
<gene>
    <name evidence="2" type="ORF">C3B61_17000</name>
</gene>
<dbReference type="Gene3D" id="3.90.1150.200">
    <property type="match status" value="1"/>
</dbReference>
<sequence>MVDRYRSVEEYLAAQPAERLPVIQALRQLVLEANPAAEEHIKWNSPSFVLAGVDQATISAQGKNGVRLVLHRGATTAENPDAASAFIGDPNGLLTWHSDIRASLLVTDLADLEHKRAAAVEVVRAWLAEGTDSP</sequence>
<evidence type="ECO:0000259" key="1">
    <source>
        <dbReference type="Pfam" id="PF08818"/>
    </source>
</evidence>
<dbReference type="InterPro" id="IPR014922">
    <property type="entry name" value="YdhG-like"/>
</dbReference>
<evidence type="ECO:0000313" key="3">
    <source>
        <dbReference type="Proteomes" id="UP000237340"/>
    </source>
</evidence>